<dbReference type="Gene3D" id="1.10.274.30">
    <property type="entry name" value="MRG domain"/>
    <property type="match status" value="1"/>
</dbReference>
<dbReference type="InterPro" id="IPR026541">
    <property type="entry name" value="MRG_dom"/>
</dbReference>
<feature type="region of interest" description="Disordered" evidence="8">
    <location>
        <begin position="59"/>
        <end position="103"/>
    </location>
</feature>
<evidence type="ECO:0000256" key="7">
    <source>
        <dbReference type="ARBA" id="ARBA00023242"/>
    </source>
</evidence>
<evidence type="ECO:0000259" key="11">
    <source>
        <dbReference type="PROSITE" id="PS50056"/>
    </source>
</evidence>
<dbReference type="SUPFAM" id="SSF54160">
    <property type="entry name" value="Chromo domain-like"/>
    <property type="match status" value="1"/>
</dbReference>
<dbReference type="InterPro" id="IPR053820">
    <property type="entry name" value="MSL3_chromo-like"/>
</dbReference>
<feature type="domain" description="Tyrosine specific protein phosphatases" evidence="11">
    <location>
        <begin position="460"/>
        <end position="517"/>
    </location>
</feature>
<dbReference type="InterPro" id="IPR000340">
    <property type="entry name" value="Dual-sp_phosphatase_cat-dom"/>
</dbReference>
<feature type="compositionally biased region" description="Basic residues" evidence="8">
    <location>
        <begin position="80"/>
        <end position="90"/>
    </location>
</feature>
<dbReference type="Pfam" id="PF22732">
    <property type="entry name" value="MSL3_chromo-like"/>
    <property type="match status" value="1"/>
</dbReference>
<dbReference type="InterPro" id="IPR029021">
    <property type="entry name" value="Prot-tyrosine_phosphatase-like"/>
</dbReference>
<dbReference type="SMART" id="SM00195">
    <property type="entry name" value="DSPc"/>
    <property type="match status" value="1"/>
</dbReference>
<accession>A0AAV2YH81</accession>
<dbReference type="Pfam" id="PF05712">
    <property type="entry name" value="MRG"/>
    <property type="match status" value="1"/>
</dbReference>
<dbReference type="AlphaFoldDB" id="A0AAV2YH81"/>
<keyword evidence="4" id="KW-0904">Protein phosphatase</keyword>
<evidence type="ECO:0000256" key="8">
    <source>
        <dbReference type="SAM" id="MobiDB-lite"/>
    </source>
</evidence>
<dbReference type="PROSITE" id="PS50056">
    <property type="entry name" value="TYR_PHOSPHATASE_2"/>
    <property type="match status" value="1"/>
</dbReference>
<dbReference type="GO" id="GO:0004725">
    <property type="term" value="F:protein tyrosine phosphatase activity"/>
    <property type="evidence" value="ECO:0007669"/>
    <property type="project" value="InterPro"/>
</dbReference>
<dbReference type="InterPro" id="IPR000242">
    <property type="entry name" value="PTP_cat"/>
</dbReference>
<comment type="subcellular location">
    <subcellularLocation>
        <location evidence="1">Nucleus</location>
    </subcellularLocation>
</comment>
<dbReference type="GO" id="GO:0006325">
    <property type="term" value="P:chromatin organization"/>
    <property type="evidence" value="ECO:0007669"/>
    <property type="project" value="UniProtKB-KW"/>
</dbReference>
<proteinExistence type="predicted"/>
<evidence type="ECO:0000259" key="10">
    <source>
        <dbReference type="PROSITE" id="PS50055"/>
    </source>
</evidence>
<keyword evidence="6" id="KW-0804">Transcription</keyword>
<dbReference type="PROSITE" id="PS50055">
    <property type="entry name" value="TYR_PHOSPHATASE_PTP"/>
    <property type="match status" value="1"/>
</dbReference>
<evidence type="ECO:0000256" key="3">
    <source>
        <dbReference type="ARBA" id="ARBA00022853"/>
    </source>
</evidence>
<organism evidence="12 13">
    <name type="scientific">Lagenidium giganteum</name>
    <dbReference type="NCBI Taxonomy" id="4803"/>
    <lineage>
        <taxon>Eukaryota</taxon>
        <taxon>Sar</taxon>
        <taxon>Stramenopiles</taxon>
        <taxon>Oomycota</taxon>
        <taxon>Peronosporomycetes</taxon>
        <taxon>Pythiales</taxon>
        <taxon>Pythiaceae</taxon>
    </lineage>
</organism>
<dbReference type="GO" id="GO:0000123">
    <property type="term" value="C:histone acetyltransferase complex"/>
    <property type="evidence" value="ECO:0007669"/>
    <property type="project" value="TreeGrafter"/>
</dbReference>
<dbReference type="PANTHER" id="PTHR10880:SF15">
    <property type="entry name" value="MSL COMPLEX SUBUNIT 3"/>
    <property type="match status" value="1"/>
</dbReference>
<dbReference type="PROSITE" id="PS51640">
    <property type="entry name" value="MRG"/>
    <property type="match status" value="1"/>
</dbReference>
<keyword evidence="13" id="KW-1185">Reference proteome</keyword>
<keyword evidence="7" id="KW-0539">Nucleus</keyword>
<gene>
    <name evidence="12" type="ORF">N0F65_007943</name>
</gene>
<evidence type="ECO:0000256" key="4">
    <source>
        <dbReference type="ARBA" id="ARBA00022912"/>
    </source>
</evidence>
<dbReference type="Proteomes" id="UP001146120">
    <property type="component" value="Unassembled WGS sequence"/>
</dbReference>
<dbReference type="Gene3D" id="2.30.30.140">
    <property type="match status" value="1"/>
</dbReference>
<dbReference type="InterPro" id="IPR016130">
    <property type="entry name" value="Tyr_Pase_AS"/>
</dbReference>
<protein>
    <recommendedName>
        <fullName evidence="14">Chromatin modification-related protein EAF3</fullName>
    </recommendedName>
</protein>
<dbReference type="PROSITE" id="PS00383">
    <property type="entry name" value="TYR_PHOSPHATASE_1"/>
    <property type="match status" value="1"/>
</dbReference>
<dbReference type="GO" id="GO:0005634">
    <property type="term" value="C:nucleus"/>
    <property type="evidence" value="ECO:0007669"/>
    <property type="project" value="UniProtKB-SubCell"/>
</dbReference>
<reference evidence="12" key="1">
    <citation type="submission" date="2022-11" db="EMBL/GenBank/DDBJ databases">
        <authorList>
            <person name="Morgan W.R."/>
            <person name="Tartar A."/>
        </authorList>
    </citation>
    <scope>NUCLEOTIDE SEQUENCE</scope>
    <source>
        <strain evidence="12">ARSEF 373</strain>
    </source>
</reference>
<evidence type="ECO:0000259" key="9">
    <source>
        <dbReference type="PROSITE" id="PS50054"/>
    </source>
</evidence>
<dbReference type="InterPro" id="IPR038217">
    <property type="entry name" value="MRG_C_sf"/>
</dbReference>
<dbReference type="EMBL" id="DAKRPA010000332">
    <property type="protein sequence ID" value="DAZ93243.1"/>
    <property type="molecule type" value="Genomic_DNA"/>
</dbReference>
<evidence type="ECO:0000256" key="5">
    <source>
        <dbReference type="ARBA" id="ARBA00023015"/>
    </source>
</evidence>
<name>A0AAV2YH81_9STRA</name>
<feature type="compositionally biased region" description="Basic and acidic residues" evidence="8">
    <location>
        <begin position="59"/>
        <end position="72"/>
    </location>
</feature>
<evidence type="ECO:0000313" key="13">
    <source>
        <dbReference type="Proteomes" id="UP001146120"/>
    </source>
</evidence>
<dbReference type="InterPro" id="IPR008676">
    <property type="entry name" value="MRG"/>
</dbReference>
<dbReference type="InterPro" id="IPR000387">
    <property type="entry name" value="Tyr_Pase_dom"/>
</dbReference>
<evidence type="ECO:0000256" key="6">
    <source>
        <dbReference type="ARBA" id="ARBA00023163"/>
    </source>
</evidence>
<feature type="domain" description="Tyrosine-protein phosphatase" evidence="10">
    <location>
        <begin position="271"/>
        <end position="494"/>
    </location>
</feature>
<keyword evidence="2" id="KW-0378">Hydrolase</keyword>
<sequence length="549" mass="63402">MVHGDMIYDAKVLKIDHGSGIVDDGTKEIKPTEKTQYYVHYQGWHKKWDEWATKSRIMEDNPESRKKQEEAKVTASQKQKEKRAAKKKKITVAGADPKAAGKSPFKKMRINAENDTEELPLDKIDPELKPLNIPMPFTLKKLLVEDWKHVTHEPYKLVPLPRQPSVNHIIKSYLEAKKAKVKGDPAEDKEYQCIQNIEGIMEGIQSYFDRSLGSILLYRMERKQYHDIRRKNEDVPLSEIYGMEHLVRLFVRLPLLLGSAQIPDRDIGPIQTRLTDFLKYLQKASSSWVLTDYELADDKYIEQALQQSTASSTSSPVTTSTTASSPSLIDATDAKMKPWWLQMLNWRLWAASAVVMYTAFQMHALPDPVARVVGRVFFYPTWPFTYMQRRNDYWTLMDSHVFIGAAPMSFMDHVEGLYVRGVRAVVNLCDEYEGPVKQYKKRSIQQLRLPTIDHTEPTMKDIEEAMEFIERHRQQGSRVYVHCKSGNGRSAAIVFCWLLKARQMTPLEAQLYMSEKRKVRKTLYQQPTILAYYDKLLAQNNATTNAAST</sequence>
<dbReference type="Pfam" id="PF00782">
    <property type="entry name" value="DSPc"/>
    <property type="match status" value="1"/>
</dbReference>
<dbReference type="GO" id="GO:0006355">
    <property type="term" value="P:regulation of DNA-templated transcription"/>
    <property type="evidence" value="ECO:0007669"/>
    <property type="project" value="InterPro"/>
</dbReference>
<dbReference type="InterPro" id="IPR020422">
    <property type="entry name" value="TYR_PHOSPHATASE_DUAL_dom"/>
</dbReference>
<dbReference type="SUPFAM" id="SSF52799">
    <property type="entry name" value="(Phosphotyrosine protein) phosphatases II"/>
    <property type="match status" value="1"/>
</dbReference>
<dbReference type="InterPro" id="IPR016197">
    <property type="entry name" value="Chromo-like_dom_sf"/>
</dbReference>
<dbReference type="PANTHER" id="PTHR10880">
    <property type="entry name" value="MORTALITY FACTOR 4-LIKE PROTEIN"/>
    <property type="match status" value="1"/>
</dbReference>
<feature type="domain" description="Tyrosine-protein phosphatase" evidence="9">
    <location>
        <begin position="393"/>
        <end position="542"/>
    </location>
</feature>
<reference evidence="12" key="2">
    <citation type="journal article" date="2023" name="Microbiol Resour">
        <title>Decontamination and Annotation of the Draft Genome Sequence of the Oomycete Lagenidium giganteum ARSEF 373.</title>
        <authorList>
            <person name="Morgan W.R."/>
            <person name="Tartar A."/>
        </authorList>
    </citation>
    <scope>NUCLEOTIDE SEQUENCE</scope>
    <source>
        <strain evidence="12">ARSEF 373</strain>
    </source>
</reference>
<dbReference type="PROSITE" id="PS50054">
    <property type="entry name" value="TYR_PHOSPHATASE_DUAL"/>
    <property type="match status" value="1"/>
</dbReference>
<evidence type="ECO:0000256" key="2">
    <source>
        <dbReference type="ARBA" id="ARBA00022801"/>
    </source>
</evidence>
<dbReference type="FunFam" id="3.90.190.10:FF:000157">
    <property type="entry name" value="Protein-tyrosine phosphatase"/>
    <property type="match status" value="1"/>
</dbReference>
<keyword evidence="3" id="KW-0156">Chromatin regulator</keyword>
<dbReference type="Gene3D" id="3.90.190.10">
    <property type="entry name" value="Protein tyrosine phosphatase superfamily"/>
    <property type="match status" value="1"/>
</dbReference>
<keyword evidence="5" id="KW-0805">Transcription regulation</keyword>
<evidence type="ECO:0008006" key="14">
    <source>
        <dbReference type="Google" id="ProtNLM"/>
    </source>
</evidence>
<evidence type="ECO:0000256" key="1">
    <source>
        <dbReference type="ARBA" id="ARBA00004123"/>
    </source>
</evidence>
<evidence type="ECO:0000313" key="12">
    <source>
        <dbReference type="EMBL" id="DAZ93243.1"/>
    </source>
</evidence>
<comment type="caution">
    <text evidence="12">The sequence shown here is derived from an EMBL/GenBank/DDBJ whole genome shotgun (WGS) entry which is preliminary data.</text>
</comment>